<dbReference type="AlphaFoldDB" id="A0A2S7SUJ4"/>
<dbReference type="Gene3D" id="3.40.1350.10">
    <property type="match status" value="1"/>
</dbReference>
<keyword evidence="4" id="KW-1185">Reference proteome</keyword>
<comment type="caution">
    <text evidence="3">The sequence shown here is derived from an EMBL/GenBank/DDBJ whole genome shotgun (WGS) entry which is preliminary data.</text>
</comment>
<organism evidence="3 4">
    <name type="scientific">Flavipsychrobacter stenotrophus</name>
    <dbReference type="NCBI Taxonomy" id="2077091"/>
    <lineage>
        <taxon>Bacteria</taxon>
        <taxon>Pseudomonadati</taxon>
        <taxon>Bacteroidota</taxon>
        <taxon>Chitinophagia</taxon>
        <taxon>Chitinophagales</taxon>
        <taxon>Chitinophagaceae</taxon>
        <taxon>Flavipsychrobacter</taxon>
    </lineage>
</organism>
<sequence length="377" mass="44269">MDFNQLVTSLLKINKDLKEQSISAVNTALTLRNWFFGFYILEFEQNGIDRAEYGKSLLAKISKEMKDLRIPNTDERELRRNRQFYVAYPSAYKLLASNEQIRGLLPPEFKNNVPRSAIGPIRGLPNPELEVGDTHYVTLFKRVSYTHFIELIRIEDPLKRLFYELECIKGTWTVKELKRQIGSLLYERTGLSGDKEKLLGLTHQNAAIQNFPDLIRDPYVFEFLGLKPYEVLLEKEMEQALLDHLLQFLLELGKGFCFESRQKRIIIDNEHHYIDLVFYHRLLHCNILIDLKTERFNYAHAGQLNMYLEYYKKYEMADGDNPPIGILLCTDKDKEHVEFATAGIDDKVFVSQYLVALPDKHELEQFIKKEFNQNKPY</sequence>
<protein>
    <submittedName>
        <fullName evidence="3">Cytoplasmic protein</fullName>
    </submittedName>
</protein>
<evidence type="ECO:0000313" key="4">
    <source>
        <dbReference type="Proteomes" id="UP000239872"/>
    </source>
</evidence>
<feature type="domain" description="YhcG N-terminal" evidence="2">
    <location>
        <begin position="136"/>
        <end position="188"/>
    </location>
</feature>
<evidence type="ECO:0000313" key="3">
    <source>
        <dbReference type="EMBL" id="PQJ10590.1"/>
    </source>
</evidence>
<gene>
    <name evidence="3" type="ORF">CJD36_011500</name>
</gene>
<dbReference type="Pfam" id="PF17761">
    <property type="entry name" value="DUF1016_N"/>
    <property type="match status" value="2"/>
</dbReference>
<feature type="domain" description="YhcG N-terminal" evidence="2">
    <location>
        <begin position="16"/>
        <end position="100"/>
    </location>
</feature>
<evidence type="ECO:0000259" key="1">
    <source>
        <dbReference type="Pfam" id="PF06250"/>
    </source>
</evidence>
<dbReference type="InterPro" id="IPR053148">
    <property type="entry name" value="PD-DEXK-like_domain"/>
</dbReference>
<dbReference type="PANTHER" id="PTHR30547:SF5">
    <property type="entry name" value="NUCLEASE YHCG-RELATED"/>
    <property type="match status" value="1"/>
</dbReference>
<dbReference type="InterPro" id="IPR041527">
    <property type="entry name" value="YhcG_N"/>
</dbReference>
<proteinExistence type="predicted"/>
<dbReference type="InterPro" id="IPR011856">
    <property type="entry name" value="tRNA_endonuc-like_dom_sf"/>
</dbReference>
<reference evidence="3 4" key="1">
    <citation type="submission" date="2018-01" db="EMBL/GenBank/DDBJ databases">
        <title>A novel member of the phylum Bacteroidetes isolated from glacier ice.</title>
        <authorList>
            <person name="Liu Q."/>
            <person name="Xin Y.-H."/>
        </authorList>
    </citation>
    <scope>NUCLEOTIDE SEQUENCE [LARGE SCALE GENOMIC DNA]</scope>
    <source>
        <strain evidence="3 4">RB1R16</strain>
    </source>
</reference>
<dbReference type="PANTHER" id="PTHR30547">
    <property type="entry name" value="UNCHARACTERIZED PROTEIN YHCG-RELATED"/>
    <property type="match status" value="1"/>
</dbReference>
<dbReference type="RefSeq" id="WP_105039318.1">
    <property type="nucleotide sequence ID" value="NZ_PPSL01000003.1"/>
</dbReference>
<dbReference type="OrthoDB" id="9801263at2"/>
<dbReference type="InterPro" id="IPR009362">
    <property type="entry name" value="YhcG_C"/>
</dbReference>
<accession>A0A2S7SUJ4</accession>
<feature type="domain" description="YhcG PDDEXK nuclease" evidence="1">
    <location>
        <begin position="214"/>
        <end position="363"/>
    </location>
</feature>
<dbReference type="Proteomes" id="UP000239872">
    <property type="component" value="Unassembled WGS sequence"/>
</dbReference>
<dbReference type="EMBL" id="PPSL01000003">
    <property type="protein sequence ID" value="PQJ10590.1"/>
    <property type="molecule type" value="Genomic_DNA"/>
</dbReference>
<dbReference type="GO" id="GO:0003676">
    <property type="term" value="F:nucleic acid binding"/>
    <property type="evidence" value="ECO:0007669"/>
    <property type="project" value="InterPro"/>
</dbReference>
<evidence type="ECO:0000259" key="2">
    <source>
        <dbReference type="Pfam" id="PF17761"/>
    </source>
</evidence>
<dbReference type="Pfam" id="PF06250">
    <property type="entry name" value="YhcG_C"/>
    <property type="match status" value="1"/>
</dbReference>
<name>A0A2S7SUJ4_9BACT</name>